<dbReference type="Pfam" id="PF09953">
    <property type="entry name" value="DUF2187"/>
    <property type="match status" value="1"/>
</dbReference>
<comment type="caution">
    <text evidence="1">The sequence shown here is derived from an EMBL/GenBank/DDBJ whole genome shotgun (WGS) entry which is preliminary data.</text>
</comment>
<dbReference type="EMBL" id="RXNT01000014">
    <property type="protein sequence ID" value="RTR28797.1"/>
    <property type="molecule type" value="Genomic_DNA"/>
</dbReference>
<accession>A0A3S0IBD0</accession>
<dbReference type="Proteomes" id="UP000271374">
    <property type="component" value="Unassembled WGS sequence"/>
</dbReference>
<dbReference type="InterPro" id="IPR018690">
    <property type="entry name" value="DUF2187"/>
</dbReference>
<name>A0A3S0IBD0_9BACI</name>
<keyword evidence="2" id="KW-1185">Reference proteome</keyword>
<evidence type="ECO:0000313" key="1">
    <source>
        <dbReference type="EMBL" id="RTR28797.1"/>
    </source>
</evidence>
<sequence length="87" mass="9950">MNGHELYSVSLRSRLRLNSQKASLGDKIQFSRNGERFVGEVTRVREESVIVKLNDTDADYLKLETPLTVVSHKHYFVLESNSLNLEA</sequence>
<gene>
    <name evidence="1" type="ORF">EKG37_16405</name>
</gene>
<reference evidence="1 2" key="1">
    <citation type="submission" date="2018-12" db="EMBL/GenBank/DDBJ databases">
        <title>Bacillus yapensis draft genome sequence.</title>
        <authorList>
            <person name="Yu L."/>
            <person name="Xu X."/>
            <person name="Tang X."/>
        </authorList>
    </citation>
    <scope>NUCLEOTIDE SEQUENCE [LARGE SCALE GENOMIC DNA]</scope>
    <source>
        <strain evidence="1 2">XXST-01</strain>
    </source>
</reference>
<proteinExistence type="predicted"/>
<dbReference type="OrthoDB" id="2933876at2"/>
<protein>
    <submittedName>
        <fullName evidence="1">DUF2187 domain-containing protein</fullName>
    </submittedName>
</protein>
<organism evidence="1 2">
    <name type="scientific">Bacillus yapensis</name>
    <dbReference type="NCBI Taxonomy" id="2492960"/>
    <lineage>
        <taxon>Bacteria</taxon>
        <taxon>Bacillati</taxon>
        <taxon>Bacillota</taxon>
        <taxon>Bacilli</taxon>
        <taxon>Bacillales</taxon>
        <taxon>Bacillaceae</taxon>
        <taxon>Bacillus</taxon>
    </lineage>
</organism>
<dbReference type="AlphaFoldDB" id="A0A3S0IBD0"/>
<evidence type="ECO:0000313" key="2">
    <source>
        <dbReference type="Proteomes" id="UP000271374"/>
    </source>
</evidence>